<reference evidence="2 3" key="1">
    <citation type="submission" date="2019-02" db="EMBL/GenBank/DDBJ databases">
        <title>Kribbella capetownensis sp. nov. and Kribbella speibonae sp. nov., isolated from soil.</title>
        <authorList>
            <person name="Curtis S.M."/>
            <person name="Norton I."/>
            <person name="Everest G.J."/>
            <person name="Meyers P.R."/>
        </authorList>
    </citation>
    <scope>NUCLEOTIDE SEQUENCE [LARGE SCALE GENOMIC DNA]</scope>
    <source>
        <strain evidence="2 3">YM53</strain>
    </source>
</reference>
<gene>
    <name evidence="2" type="ORF">E0H75_41900</name>
</gene>
<feature type="signal peptide" evidence="1">
    <location>
        <begin position="1"/>
        <end position="18"/>
    </location>
</feature>
<evidence type="ECO:0000256" key="1">
    <source>
        <dbReference type="SAM" id="SignalP"/>
    </source>
</evidence>
<feature type="chain" id="PRO_5039301002" description="Tachylectin" evidence="1">
    <location>
        <begin position="19"/>
        <end position="308"/>
    </location>
</feature>
<dbReference type="AlphaFoldDB" id="A0A4R0ILW7"/>
<dbReference type="Proteomes" id="UP000293342">
    <property type="component" value="Unassembled WGS sequence"/>
</dbReference>
<evidence type="ECO:0008006" key="4">
    <source>
        <dbReference type="Google" id="ProtNLM"/>
    </source>
</evidence>
<dbReference type="OrthoDB" id="5178952at2"/>
<evidence type="ECO:0000313" key="3">
    <source>
        <dbReference type="Proteomes" id="UP000293342"/>
    </source>
</evidence>
<organism evidence="2 3">
    <name type="scientific">Kribbella capetownensis</name>
    <dbReference type="NCBI Taxonomy" id="1572659"/>
    <lineage>
        <taxon>Bacteria</taxon>
        <taxon>Bacillati</taxon>
        <taxon>Actinomycetota</taxon>
        <taxon>Actinomycetes</taxon>
        <taxon>Propionibacteriales</taxon>
        <taxon>Kribbellaceae</taxon>
        <taxon>Kribbella</taxon>
    </lineage>
</organism>
<proteinExistence type="predicted"/>
<accession>A0A4R0ILW7</accession>
<sequence length="308" mass="32565">MKRIPVAAALAAATALLAATLVPSAAATPQGTAAAVCSLSVGSVTAGGDLRVQHIAATSPPSVTSTWDGPKGLYQDEDWRLFGSVATEEAVAAGQHRRGLVTNDTSLYSYYYRTDGSYQVLEPGSYEQTKIGGGWTRGMTYFDSSLYYNTGGTVTRSNVYALWDGVLWRWSAGWKVKLFPGFGAVKTMTLISTTATYETFLANLTGGSLYTIRIPIASNAVPVVKPVRTRTWQGFETLIAEKCGSQSTLLLGIDKDTNSGYLYAVSHANGTATVIKGLGKVTGADFTGVAHARVFVNTLDSSGNLNGD</sequence>
<dbReference type="RefSeq" id="WP_131519299.1">
    <property type="nucleotide sequence ID" value="NZ_SJKD01000018.1"/>
</dbReference>
<evidence type="ECO:0000313" key="2">
    <source>
        <dbReference type="EMBL" id="TCC34561.1"/>
    </source>
</evidence>
<name>A0A4R0ILW7_9ACTN</name>
<keyword evidence="3" id="KW-1185">Reference proteome</keyword>
<protein>
    <recommendedName>
        <fullName evidence="4">Tachylectin</fullName>
    </recommendedName>
</protein>
<dbReference type="EMBL" id="SJKD01000018">
    <property type="protein sequence ID" value="TCC34561.1"/>
    <property type="molecule type" value="Genomic_DNA"/>
</dbReference>
<comment type="caution">
    <text evidence="2">The sequence shown here is derived from an EMBL/GenBank/DDBJ whole genome shotgun (WGS) entry which is preliminary data.</text>
</comment>
<keyword evidence="1" id="KW-0732">Signal</keyword>